<organism evidence="1 2">
    <name type="scientific">Cryoendolithus antarcticus</name>
    <dbReference type="NCBI Taxonomy" id="1507870"/>
    <lineage>
        <taxon>Eukaryota</taxon>
        <taxon>Fungi</taxon>
        <taxon>Dikarya</taxon>
        <taxon>Ascomycota</taxon>
        <taxon>Pezizomycotina</taxon>
        <taxon>Dothideomycetes</taxon>
        <taxon>Dothideomycetidae</taxon>
        <taxon>Cladosporiales</taxon>
        <taxon>Cladosporiaceae</taxon>
        <taxon>Cryoendolithus</taxon>
    </lineage>
</organism>
<accession>A0A1V8SZ76</accession>
<gene>
    <name evidence="1" type="ORF">B0A48_09398</name>
</gene>
<evidence type="ECO:0000313" key="1">
    <source>
        <dbReference type="EMBL" id="OQO04476.1"/>
    </source>
</evidence>
<keyword evidence="2" id="KW-1185">Reference proteome</keyword>
<comment type="caution">
    <text evidence="1">The sequence shown here is derived from an EMBL/GenBank/DDBJ whole genome shotgun (WGS) entry which is preliminary data.</text>
</comment>
<protein>
    <submittedName>
        <fullName evidence="1">Uncharacterized protein</fullName>
    </submittedName>
</protein>
<sequence length="156" mass="17682">MFDSLVKLGEGMGATHTYSTTMLPPSQTIGTYSAPLTNGVFYENSLLWKGHPDEILLVTIRIYDGSEVVDGSAADLPQRPPTHNFVARVSTRLGCSQDKPYKIQALRMPRHEYDQHHRRDVYGEYAGSEPQRWWTSAMLEERYGRYQQPSSQVATS</sequence>
<dbReference type="Proteomes" id="UP000192596">
    <property type="component" value="Unassembled WGS sequence"/>
</dbReference>
<name>A0A1V8SZ76_9PEZI</name>
<reference evidence="2" key="1">
    <citation type="submission" date="2017-03" db="EMBL/GenBank/DDBJ databases">
        <title>Genomes of endolithic fungi from Antarctica.</title>
        <authorList>
            <person name="Coleine C."/>
            <person name="Masonjones S."/>
            <person name="Stajich J.E."/>
        </authorList>
    </citation>
    <scope>NUCLEOTIDE SEQUENCE [LARGE SCALE GENOMIC DNA]</scope>
    <source>
        <strain evidence="2">CCFEE 5527</strain>
    </source>
</reference>
<dbReference type="OrthoDB" id="4158258at2759"/>
<dbReference type="AlphaFoldDB" id="A0A1V8SZ76"/>
<evidence type="ECO:0000313" key="2">
    <source>
        <dbReference type="Proteomes" id="UP000192596"/>
    </source>
</evidence>
<proteinExistence type="predicted"/>
<dbReference type="InParanoid" id="A0A1V8SZ76"/>
<dbReference type="EMBL" id="NAJO01000021">
    <property type="protein sequence ID" value="OQO04476.1"/>
    <property type="molecule type" value="Genomic_DNA"/>
</dbReference>